<dbReference type="PANTHER" id="PTHR18901">
    <property type="entry name" value="2-DEOXYGLUCOSE-6-PHOSPHATE PHOSPHATASE 2"/>
    <property type="match status" value="1"/>
</dbReference>
<dbReference type="SFLD" id="SFLDS00003">
    <property type="entry name" value="Haloacid_Dehalogenase"/>
    <property type="match status" value="1"/>
</dbReference>
<dbReference type="Gene3D" id="3.40.50.1000">
    <property type="entry name" value="HAD superfamily/HAD-like"/>
    <property type="match status" value="1"/>
</dbReference>
<dbReference type="AlphaFoldDB" id="A0A2T3FRJ0"/>
<gene>
    <name evidence="1" type="ORF">C7U56_08545</name>
</gene>
<evidence type="ECO:0000313" key="2">
    <source>
        <dbReference type="Proteomes" id="UP000241048"/>
    </source>
</evidence>
<dbReference type="PANTHER" id="PTHR18901:SF38">
    <property type="entry name" value="PSEUDOURIDINE-5'-PHOSPHATASE"/>
    <property type="match status" value="1"/>
</dbReference>
<dbReference type="NCBIfam" id="TIGR01509">
    <property type="entry name" value="HAD-SF-IA-v3"/>
    <property type="match status" value="1"/>
</dbReference>
<dbReference type="SFLD" id="SFLDG01129">
    <property type="entry name" value="C1.5:_HAD__Beta-PGM__Phosphata"/>
    <property type="match status" value="1"/>
</dbReference>
<dbReference type="InterPro" id="IPR023214">
    <property type="entry name" value="HAD_sf"/>
</dbReference>
<protein>
    <submittedName>
        <fullName evidence="1">HAD family phosphatase</fullName>
    </submittedName>
</protein>
<dbReference type="SFLD" id="SFLDG01135">
    <property type="entry name" value="C1.5.6:_HAD__Beta-PGM__Phospha"/>
    <property type="match status" value="1"/>
</dbReference>
<evidence type="ECO:0000313" key="1">
    <source>
        <dbReference type="EMBL" id="PST37895.1"/>
    </source>
</evidence>
<dbReference type="RefSeq" id="WP_107000922.1">
    <property type="nucleotide sequence ID" value="NZ_CAUWBW010000003.1"/>
</dbReference>
<dbReference type="Proteomes" id="UP000241048">
    <property type="component" value="Unassembled WGS sequence"/>
</dbReference>
<dbReference type="EMBL" id="PYLO01000002">
    <property type="protein sequence ID" value="PST37895.1"/>
    <property type="molecule type" value="Genomic_DNA"/>
</dbReference>
<organism evidence="1 2">
    <name type="scientific">Clostridium fessum</name>
    <dbReference type="NCBI Taxonomy" id="2126740"/>
    <lineage>
        <taxon>Bacteria</taxon>
        <taxon>Bacillati</taxon>
        <taxon>Bacillota</taxon>
        <taxon>Clostridia</taxon>
        <taxon>Eubacteriales</taxon>
        <taxon>Clostridiaceae</taxon>
        <taxon>Clostridium</taxon>
    </lineage>
</organism>
<accession>A0A2T3FRJ0</accession>
<dbReference type="InterPro" id="IPR023198">
    <property type="entry name" value="PGP-like_dom2"/>
</dbReference>
<dbReference type="InterPro" id="IPR036412">
    <property type="entry name" value="HAD-like_sf"/>
</dbReference>
<name>A0A2T3FRJ0_9CLOT</name>
<dbReference type="InterPro" id="IPR006439">
    <property type="entry name" value="HAD-SF_hydro_IA"/>
</dbReference>
<dbReference type="Gene3D" id="1.10.150.240">
    <property type="entry name" value="Putative phosphatase, domain 2"/>
    <property type="match status" value="1"/>
</dbReference>
<dbReference type="Pfam" id="PF13419">
    <property type="entry name" value="HAD_2"/>
    <property type="match status" value="1"/>
</dbReference>
<dbReference type="InterPro" id="IPR041492">
    <property type="entry name" value="HAD_2"/>
</dbReference>
<proteinExistence type="predicted"/>
<dbReference type="PRINTS" id="PR00413">
    <property type="entry name" value="HADHALOGNASE"/>
</dbReference>
<dbReference type="GeneID" id="79839424"/>
<sequence length="220" mass="24921">MIKAVIFDMDGVIIDSEGIYLNYLYEYAKTKNPEVTLESLHGTVGTTKQDCWMVVEKAIHNGQTWQELHDEYLGRWTDIFNSIDYLSIFRPEILDVMDRLKAEGFRLAVASATNIEQVERILKENGVASRLERMISASTFKRSKPDPAVYLYTAEQMGLQPEECLVIEDSTVGITAGHCAGMTVAALIDNRFSFDRSLADYELNSLEEIVPLAEKIRDLK</sequence>
<keyword evidence="2" id="KW-1185">Reference proteome</keyword>
<comment type="caution">
    <text evidence="1">The sequence shown here is derived from an EMBL/GenBank/DDBJ whole genome shotgun (WGS) entry which is preliminary data.</text>
</comment>
<dbReference type="SUPFAM" id="SSF56784">
    <property type="entry name" value="HAD-like"/>
    <property type="match status" value="1"/>
</dbReference>
<reference evidence="1 2" key="1">
    <citation type="submission" date="2018-03" db="EMBL/GenBank/DDBJ databases">
        <title>Lachnoclostridium SNUG30386 gen.nov., sp.nov., isolated from human faeces.</title>
        <authorList>
            <person name="Seo B."/>
            <person name="Jeon K."/>
            <person name="Ko G."/>
        </authorList>
    </citation>
    <scope>NUCLEOTIDE SEQUENCE [LARGE SCALE GENOMIC DNA]</scope>
    <source>
        <strain evidence="1 2">SNUG30386</strain>
    </source>
</reference>